<keyword evidence="3" id="KW-1003">Cell membrane</keyword>
<keyword evidence="4" id="KW-0808">Transferase</keyword>
<evidence type="ECO:0000256" key="2">
    <source>
        <dbReference type="ARBA" id="ARBA00006464"/>
    </source>
</evidence>
<evidence type="ECO:0000256" key="5">
    <source>
        <dbReference type="ARBA" id="ARBA00022692"/>
    </source>
</evidence>
<dbReference type="EMBL" id="QUMU01000019">
    <property type="protein sequence ID" value="REG22620.1"/>
    <property type="molecule type" value="Genomic_DNA"/>
</dbReference>
<evidence type="ECO:0000313" key="12">
    <source>
        <dbReference type="Proteomes" id="UP000035579"/>
    </source>
</evidence>
<dbReference type="AlphaFoldDB" id="A0AAC8QA95"/>
<keyword evidence="6 8" id="KW-1133">Transmembrane helix</keyword>
<evidence type="ECO:0000313" key="13">
    <source>
        <dbReference type="Proteomes" id="UP000256345"/>
    </source>
</evidence>
<evidence type="ECO:0000256" key="7">
    <source>
        <dbReference type="ARBA" id="ARBA00023136"/>
    </source>
</evidence>
<dbReference type="Proteomes" id="UP000256345">
    <property type="component" value="Unassembled WGS sequence"/>
</dbReference>
<dbReference type="GO" id="GO:0005886">
    <property type="term" value="C:plasma membrane"/>
    <property type="evidence" value="ECO:0007669"/>
    <property type="project" value="UniProtKB-SubCell"/>
</dbReference>
<gene>
    <name evidence="10" type="ORF">AA314_05225</name>
    <name evidence="11" type="ORF">ATI61_119150</name>
</gene>
<feature type="domain" description="Bacterial sugar transferase" evidence="9">
    <location>
        <begin position="13"/>
        <end position="180"/>
    </location>
</feature>
<dbReference type="InterPro" id="IPR003362">
    <property type="entry name" value="Bact_transf"/>
</dbReference>
<dbReference type="Proteomes" id="UP000035579">
    <property type="component" value="Chromosome"/>
</dbReference>
<organism evidence="10 12">
    <name type="scientific">Archangium gephyra</name>
    <dbReference type="NCBI Taxonomy" id="48"/>
    <lineage>
        <taxon>Bacteria</taxon>
        <taxon>Pseudomonadati</taxon>
        <taxon>Myxococcota</taxon>
        <taxon>Myxococcia</taxon>
        <taxon>Myxococcales</taxon>
        <taxon>Cystobacterineae</taxon>
        <taxon>Archangiaceae</taxon>
        <taxon>Archangium</taxon>
    </lineage>
</organism>
<dbReference type="GO" id="GO:0016780">
    <property type="term" value="F:phosphotransferase activity, for other substituted phosphate groups"/>
    <property type="evidence" value="ECO:0007669"/>
    <property type="project" value="TreeGrafter"/>
</dbReference>
<keyword evidence="7 8" id="KW-0472">Membrane</keyword>
<accession>A0AAC8QA95</accession>
<evidence type="ECO:0000256" key="6">
    <source>
        <dbReference type="ARBA" id="ARBA00022989"/>
    </source>
</evidence>
<dbReference type="EMBL" id="CP011509">
    <property type="protein sequence ID" value="AKJ03599.1"/>
    <property type="molecule type" value="Genomic_DNA"/>
</dbReference>
<evidence type="ECO:0000313" key="10">
    <source>
        <dbReference type="EMBL" id="AKJ03599.1"/>
    </source>
</evidence>
<evidence type="ECO:0000256" key="1">
    <source>
        <dbReference type="ARBA" id="ARBA00004236"/>
    </source>
</evidence>
<reference evidence="11 13" key="2">
    <citation type="submission" date="2018-08" db="EMBL/GenBank/DDBJ databases">
        <title>Genomic Encyclopedia of Archaeal and Bacterial Type Strains, Phase II (KMG-II): from individual species to whole genera.</title>
        <authorList>
            <person name="Goeker M."/>
        </authorList>
    </citation>
    <scope>NUCLEOTIDE SEQUENCE [LARGE SCALE GENOMIC DNA]</scope>
    <source>
        <strain evidence="11 13">DSM 2261</strain>
    </source>
</reference>
<evidence type="ECO:0000259" key="9">
    <source>
        <dbReference type="Pfam" id="PF02397"/>
    </source>
</evidence>
<reference evidence="10 12" key="1">
    <citation type="submission" date="2015-05" db="EMBL/GenBank/DDBJ databases">
        <title>Genome assembly of Archangium gephyra DSM 2261.</title>
        <authorList>
            <person name="Sharma G."/>
            <person name="Subramanian S."/>
        </authorList>
    </citation>
    <scope>NUCLEOTIDE SEQUENCE [LARGE SCALE GENOMIC DNA]</scope>
    <source>
        <strain evidence="10 12">DSM 2261</strain>
    </source>
</reference>
<feature type="transmembrane region" description="Helical" evidence="8">
    <location>
        <begin position="20"/>
        <end position="42"/>
    </location>
</feature>
<comment type="subcellular location">
    <subcellularLocation>
        <location evidence="1">Cell membrane</location>
    </subcellularLocation>
</comment>
<keyword evidence="13" id="KW-1185">Reference proteome</keyword>
<evidence type="ECO:0000313" key="11">
    <source>
        <dbReference type="EMBL" id="REG22620.1"/>
    </source>
</evidence>
<evidence type="ECO:0000256" key="4">
    <source>
        <dbReference type="ARBA" id="ARBA00022679"/>
    </source>
</evidence>
<dbReference type="RefSeq" id="WP_053066691.1">
    <property type="nucleotide sequence ID" value="NZ_CP011509.1"/>
</dbReference>
<proteinExistence type="inferred from homology"/>
<dbReference type="KEGG" id="age:AA314_05225"/>
<keyword evidence="5 8" id="KW-0812">Transmembrane</keyword>
<name>A0AAC8QA95_9BACT</name>
<dbReference type="Pfam" id="PF02397">
    <property type="entry name" value="Bac_transf"/>
    <property type="match status" value="1"/>
</dbReference>
<evidence type="ECO:0000256" key="3">
    <source>
        <dbReference type="ARBA" id="ARBA00022475"/>
    </source>
</evidence>
<dbReference type="PANTHER" id="PTHR30576">
    <property type="entry name" value="COLANIC BIOSYNTHESIS UDP-GLUCOSE LIPID CARRIER TRANSFERASE"/>
    <property type="match status" value="1"/>
</dbReference>
<evidence type="ECO:0000256" key="8">
    <source>
        <dbReference type="SAM" id="Phobius"/>
    </source>
</evidence>
<comment type="similarity">
    <text evidence="2">Belongs to the bacterial sugar transferase family.</text>
</comment>
<dbReference type="PANTHER" id="PTHR30576:SF4">
    <property type="entry name" value="UNDECAPRENYL-PHOSPHATE GALACTOSE PHOSPHOTRANSFERASE"/>
    <property type="match status" value="1"/>
</dbReference>
<sequence length="199" mass="21944">MTSSSMPPLVLSKRLLDLALMLPLVPFFGLAVGALALLVLIVDGRPVFFTQPRLGQGRRMFRILKLRTMTCEPDVRARKPTRLGNLLRHHGLDELPQLVNVLLGDMSLVGPRPLTPEDVERLIASHPPLAARFEVPPGITGLAQVCQAKGAVLTAQLDAEYARTRSALVDIRILLRTTWINVVGKRRGARPLPDHLVPR</sequence>
<protein>
    <submittedName>
        <fullName evidence="10">Lipid carrier UDP-N-acetylgalactosaminyltransferase</fullName>
    </submittedName>
    <submittedName>
        <fullName evidence="11">Lipopolysaccharide/colanic/teichoic acid biosynthesis glycosyltransferase</fullName>
    </submittedName>
</protein>